<comment type="caution">
    <text evidence="1">The sequence shown here is derived from an EMBL/GenBank/DDBJ whole genome shotgun (WGS) entry which is preliminary data.</text>
</comment>
<accession>A0ACA9S250</accession>
<sequence length="108" mass="12508">MAAQELLKNESVNCSIQVEAESSNQISYDRCMEKSSKTTMPQLPDLSKLIDKLKNDREFHEVKDGKDEDLLHPDYLDYFCEIYNVTRVRPLFVDHSGFMLLVLDNCGF</sequence>
<gene>
    <name evidence="1" type="ORF">RPERSI_LOCUS25989</name>
</gene>
<reference evidence="1" key="1">
    <citation type="submission" date="2021-06" db="EMBL/GenBank/DDBJ databases">
        <authorList>
            <person name="Kallberg Y."/>
            <person name="Tangrot J."/>
            <person name="Rosling A."/>
        </authorList>
    </citation>
    <scope>NUCLEOTIDE SEQUENCE</scope>
    <source>
        <strain evidence="1">MA461A</strain>
    </source>
</reference>
<organism evidence="1 2">
    <name type="scientific">Racocetra persica</name>
    <dbReference type="NCBI Taxonomy" id="160502"/>
    <lineage>
        <taxon>Eukaryota</taxon>
        <taxon>Fungi</taxon>
        <taxon>Fungi incertae sedis</taxon>
        <taxon>Mucoromycota</taxon>
        <taxon>Glomeromycotina</taxon>
        <taxon>Glomeromycetes</taxon>
        <taxon>Diversisporales</taxon>
        <taxon>Gigasporaceae</taxon>
        <taxon>Racocetra</taxon>
    </lineage>
</organism>
<protein>
    <submittedName>
        <fullName evidence="1">29385_t:CDS:1</fullName>
    </submittedName>
</protein>
<name>A0ACA9S250_9GLOM</name>
<proteinExistence type="predicted"/>
<feature type="non-terminal residue" evidence="1">
    <location>
        <position position="108"/>
    </location>
</feature>
<dbReference type="Proteomes" id="UP000789920">
    <property type="component" value="Unassembled WGS sequence"/>
</dbReference>
<dbReference type="EMBL" id="CAJVQC010087340">
    <property type="protein sequence ID" value="CAG8823270.1"/>
    <property type="molecule type" value="Genomic_DNA"/>
</dbReference>
<evidence type="ECO:0000313" key="1">
    <source>
        <dbReference type="EMBL" id="CAG8823270.1"/>
    </source>
</evidence>
<keyword evidence="2" id="KW-1185">Reference proteome</keyword>
<evidence type="ECO:0000313" key="2">
    <source>
        <dbReference type="Proteomes" id="UP000789920"/>
    </source>
</evidence>